<feature type="chain" id="PRO_5027119862" evidence="1">
    <location>
        <begin position="18"/>
        <end position="379"/>
    </location>
</feature>
<organism evidence="3 4">
    <name type="scientific">Bombyx mandarina</name>
    <name type="common">Wild silk moth</name>
    <name type="synonym">Wild silkworm</name>
    <dbReference type="NCBI Taxonomy" id="7092"/>
    <lineage>
        <taxon>Eukaryota</taxon>
        <taxon>Metazoa</taxon>
        <taxon>Ecdysozoa</taxon>
        <taxon>Arthropoda</taxon>
        <taxon>Hexapoda</taxon>
        <taxon>Insecta</taxon>
        <taxon>Pterygota</taxon>
        <taxon>Neoptera</taxon>
        <taxon>Endopterygota</taxon>
        <taxon>Lepidoptera</taxon>
        <taxon>Glossata</taxon>
        <taxon>Ditrysia</taxon>
        <taxon>Bombycoidea</taxon>
        <taxon>Bombycidae</taxon>
        <taxon>Bombycinae</taxon>
        <taxon>Bombyx</taxon>
    </lineage>
</organism>
<gene>
    <name evidence="4" type="primary">LOC114243793</name>
</gene>
<proteinExistence type="predicted"/>
<dbReference type="PANTHER" id="PTHR45985">
    <property type="match status" value="1"/>
</dbReference>
<dbReference type="GO" id="GO:0005975">
    <property type="term" value="P:carbohydrate metabolic process"/>
    <property type="evidence" value="ECO:0007669"/>
    <property type="project" value="InterPro"/>
</dbReference>
<reference evidence="4" key="1">
    <citation type="submission" date="2025-08" db="UniProtKB">
        <authorList>
            <consortium name="RefSeq"/>
        </authorList>
    </citation>
    <scope>IDENTIFICATION</scope>
    <source>
        <tissue evidence="4">Silk gland</tissue>
    </source>
</reference>
<dbReference type="AlphaFoldDB" id="A0A6J2JNC6"/>
<dbReference type="Proteomes" id="UP000504629">
    <property type="component" value="Unplaced"/>
</dbReference>
<dbReference type="RefSeq" id="XP_028031206.1">
    <property type="nucleotide sequence ID" value="XM_028175405.1"/>
</dbReference>
<sequence length="379" mass="43581">MKILLLFLVIVVNVVTGDLPLALPCEAEKCELPECRCSSTSIPGGLAAKETPQFFTITFDDAINAMNMVTYREILYNRHNKNGCKAGATFYINHEYTNYNAVNELYNEGFEIALHTISHRTPQTYWAEATYDTMVQELVDQRVLMGHFANIPYDEMKGVRMPFLQMTGNSSFQVMADFRIIYDATWPTVTSLSPGLWPYTLHYASTQECVIPPCPTASIPGPWVMPMISWLDQNGIPCPMVDSCFFVPKLDNEDEWFDFILINFERHYHGNRAPFGFYIHEWYLRFNPAVKRALARFMDLINSLNDVFMVNSIEVIEWVKNPIPTDEYRRKPCKVTKKTNCTSLTCGPLRSDHNNLDYWMESCTSCPRTYPWVGNPLGQ</sequence>
<evidence type="ECO:0000259" key="2">
    <source>
        <dbReference type="Pfam" id="PF01522"/>
    </source>
</evidence>
<dbReference type="GeneID" id="114243793"/>
<keyword evidence="3" id="KW-1185">Reference proteome</keyword>
<dbReference type="PANTHER" id="PTHR45985:SF8">
    <property type="entry name" value="CHITIN DEACETYLASE-LIKE 9, ISOFORM A"/>
    <property type="match status" value="1"/>
</dbReference>
<dbReference type="KEGG" id="bman:114243793"/>
<feature type="domain" description="NodB homology" evidence="2">
    <location>
        <begin position="52"/>
        <end position="143"/>
    </location>
</feature>
<dbReference type="GO" id="GO:0016810">
    <property type="term" value="F:hydrolase activity, acting on carbon-nitrogen (but not peptide) bonds"/>
    <property type="evidence" value="ECO:0007669"/>
    <property type="project" value="InterPro"/>
</dbReference>
<protein>
    <submittedName>
        <fullName evidence="4">Uncharacterized protein LOC114243793</fullName>
    </submittedName>
</protein>
<accession>A0A6J2JNC6</accession>
<name>A0A6J2JNC6_BOMMA</name>
<dbReference type="InterPro" id="IPR052740">
    <property type="entry name" value="CE4"/>
</dbReference>
<dbReference type="SUPFAM" id="SSF88713">
    <property type="entry name" value="Glycoside hydrolase/deacetylase"/>
    <property type="match status" value="1"/>
</dbReference>
<dbReference type="Pfam" id="PF01522">
    <property type="entry name" value="Polysacc_deac_1"/>
    <property type="match status" value="1"/>
</dbReference>
<dbReference type="InterPro" id="IPR002509">
    <property type="entry name" value="NODB_dom"/>
</dbReference>
<dbReference type="InterPro" id="IPR011330">
    <property type="entry name" value="Glyco_hydro/deAcase_b/a-brl"/>
</dbReference>
<dbReference type="Gene3D" id="3.20.20.370">
    <property type="entry name" value="Glycoside hydrolase/deacetylase"/>
    <property type="match status" value="1"/>
</dbReference>
<feature type="signal peptide" evidence="1">
    <location>
        <begin position="1"/>
        <end position="17"/>
    </location>
</feature>
<dbReference type="OrthoDB" id="504708at2759"/>
<evidence type="ECO:0000313" key="3">
    <source>
        <dbReference type="Proteomes" id="UP000504629"/>
    </source>
</evidence>
<evidence type="ECO:0000313" key="4">
    <source>
        <dbReference type="RefSeq" id="XP_028031206.1"/>
    </source>
</evidence>
<evidence type="ECO:0000256" key="1">
    <source>
        <dbReference type="SAM" id="SignalP"/>
    </source>
</evidence>
<keyword evidence="1" id="KW-0732">Signal</keyword>
<dbReference type="CDD" id="cd10975">
    <property type="entry name" value="CE4_CDA_like_2"/>
    <property type="match status" value="1"/>
</dbReference>